<reference evidence="2 3" key="1">
    <citation type="submission" date="2014-06" db="EMBL/GenBank/DDBJ databases">
        <title>Evolutionary Origins and Diversification of the Mycorrhizal Mutualists.</title>
        <authorList>
            <consortium name="DOE Joint Genome Institute"/>
            <consortium name="Mycorrhizal Genomics Consortium"/>
            <person name="Kohler A."/>
            <person name="Kuo A."/>
            <person name="Nagy L.G."/>
            <person name="Floudas D."/>
            <person name="Copeland A."/>
            <person name="Barry K.W."/>
            <person name="Cichocki N."/>
            <person name="Veneault-Fourrey C."/>
            <person name="LaButti K."/>
            <person name="Lindquist E.A."/>
            <person name="Lipzen A."/>
            <person name="Lundell T."/>
            <person name="Morin E."/>
            <person name="Murat C."/>
            <person name="Riley R."/>
            <person name="Ohm R."/>
            <person name="Sun H."/>
            <person name="Tunlid A."/>
            <person name="Henrissat B."/>
            <person name="Grigoriev I.V."/>
            <person name="Hibbett D.S."/>
            <person name="Martin F."/>
        </authorList>
    </citation>
    <scope>NUCLEOTIDE SEQUENCE [LARGE SCALE GENOMIC DNA]</scope>
    <source>
        <strain evidence="2 3">SS14</strain>
    </source>
</reference>
<protein>
    <submittedName>
        <fullName evidence="2">Uncharacterized protein</fullName>
    </submittedName>
</protein>
<evidence type="ECO:0000256" key="1">
    <source>
        <dbReference type="SAM" id="MobiDB-lite"/>
    </source>
</evidence>
<gene>
    <name evidence="2" type="ORF">M422DRAFT_266860</name>
</gene>
<proteinExistence type="predicted"/>
<dbReference type="EMBL" id="KN837242">
    <property type="protein sequence ID" value="KIJ31483.1"/>
    <property type="molecule type" value="Genomic_DNA"/>
</dbReference>
<feature type="region of interest" description="Disordered" evidence="1">
    <location>
        <begin position="92"/>
        <end position="119"/>
    </location>
</feature>
<dbReference type="Proteomes" id="UP000054279">
    <property type="component" value="Unassembled WGS sequence"/>
</dbReference>
<evidence type="ECO:0000313" key="3">
    <source>
        <dbReference type="Proteomes" id="UP000054279"/>
    </source>
</evidence>
<organism evidence="2 3">
    <name type="scientific">Sphaerobolus stellatus (strain SS14)</name>
    <dbReference type="NCBI Taxonomy" id="990650"/>
    <lineage>
        <taxon>Eukaryota</taxon>
        <taxon>Fungi</taxon>
        <taxon>Dikarya</taxon>
        <taxon>Basidiomycota</taxon>
        <taxon>Agaricomycotina</taxon>
        <taxon>Agaricomycetes</taxon>
        <taxon>Phallomycetidae</taxon>
        <taxon>Geastrales</taxon>
        <taxon>Sphaerobolaceae</taxon>
        <taxon>Sphaerobolus</taxon>
    </lineage>
</organism>
<keyword evidence="3" id="KW-1185">Reference proteome</keyword>
<sequence length="558" mass="62916">MKFLEYEHQTRDLGGLPLQWGKNLQVYLREKRILGPMQQDEYSCGLHIIWVAQSLVSGNTPFEIDELTPEILQTLRETITCRLAREWNNSKDSSFAQSSSHTMVPRSSSKSPPPIPSQTPFNPSIPAIPVISKLPMSLLPVTHRDKQSLETSLRIEQSLVFYTPSVGSWALWDISSENVYFPAQIVEVSDSECIIEIPGGPLHFEYPVEDIPAKRIVKLLWPAINDDQQLQQELLDKEDKLDEVVCLTEQQQSLLRYLRCKLPLVWFIILGLQPSLAQLHTEWAEYINGVRPGLAYFQASSSFAEKHMAILNAQDKIFIRMIGGLELGWKMNTNGHDSDLSQSLGCAILTYYALAFYLNITPDQAYQAVQQKHLYRPQSQQDVLWSLIYRSSNSIIRLESIIRSHRIPSWAIELPQLVYVPLAPPPPPPPLPPPPPPPPPSQLLLVVAPPTAAPAQISLGSLELKPISSQRDPMNLEDTDTHQFELTQEKESFIPSLGSTPSAGSQVLSPVLELDLEAIDKSKRMPIQGCASFRGRKRNRTDSEDGSRPSYQLRPRKF</sequence>
<dbReference type="AlphaFoldDB" id="A0A0C9TNA7"/>
<dbReference type="HOGENOM" id="CLU_023310_0_0_1"/>
<evidence type="ECO:0000313" key="2">
    <source>
        <dbReference type="EMBL" id="KIJ31483.1"/>
    </source>
</evidence>
<accession>A0A0C9TNA7</accession>
<feature type="compositionally biased region" description="Polar residues" evidence="1">
    <location>
        <begin position="92"/>
        <end position="102"/>
    </location>
</feature>
<name>A0A0C9TNA7_SPHS4</name>
<feature type="region of interest" description="Disordered" evidence="1">
    <location>
        <begin position="523"/>
        <end position="558"/>
    </location>
</feature>